<keyword evidence="9" id="KW-1185">Reference proteome</keyword>
<keyword evidence="2" id="KW-1003">Cell membrane</keyword>
<dbReference type="CDD" id="cd16015">
    <property type="entry name" value="LTA_synthase"/>
    <property type="match status" value="1"/>
</dbReference>
<dbReference type="InterPro" id="IPR017850">
    <property type="entry name" value="Alkaline_phosphatase_core_sf"/>
</dbReference>
<dbReference type="RefSeq" id="WP_136596800.1">
    <property type="nucleotide sequence ID" value="NZ_STGV01000001.1"/>
</dbReference>
<accession>A0A4S8P813</accession>
<organism evidence="8 9">
    <name type="scientific">Peteryoungia ipomoeae</name>
    <dbReference type="NCBI Taxonomy" id="1210932"/>
    <lineage>
        <taxon>Bacteria</taxon>
        <taxon>Pseudomonadati</taxon>
        <taxon>Pseudomonadota</taxon>
        <taxon>Alphaproteobacteria</taxon>
        <taxon>Hyphomicrobiales</taxon>
        <taxon>Rhizobiaceae</taxon>
        <taxon>Peteryoungia</taxon>
    </lineage>
</organism>
<feature type="transmembrane region" description="Helical" evidence="6">
    <location>
        <begin position="196"/>
        <end position="218"/>
    </location>
</feature>
<evidence type="ECO:0000256" key="2">
    <source>
        <dbReference type="ARBA" id="ARBA00022475"/>
    </source>
</evidence>
<feature type="domain" description="Sulfatase N-terminal" evidence="7">
    <location>
        <begin position="286"/>
        <end position="577"/>
    </location>
</feature>
<dbReference type="Gene3D" id="3.40.720.10">
    <property type="entry name" value="Alkaline Phosphatase, subunit A"/>
    <property type="match status" value="1"/>
</dbReference>
<evidence type="ECO:0000256" key="3">
    <source>
        <dbReference type="ARBA" id="ARBA00022692"/>
    </source>
</evidence>
<dbReference type="PANTHER" id="PTHR47371:SF3">
    <property type="entry name" value="PHOSPHOGLYCEROL TRANSFERASE I"/>
    <property type="match status" value="1"/>
</dbReference>
<feature type="transmembrane region" description="Helical" evidence="6">
    <location>
        <begin position="107"/>
        <end position="124"/>
    </location>
</feature>
<dbReference type="InterPro" id="IPR000917">
    <property type="entry name" value="Sulfatase_N"/>
</dbReference>
<dbReference type="Proteomes" id="UP000308828">
    <property type="component" value="Unassembled WGS sequence"/>
</dbReference>
<comment type="subcellular location">
    <subcellularLocation>
        <location evidence="1">Cell membrane</location>
        <topology evidence="1">Multi-pass membrane protein</topology>
    </subcellularLocation>
</comment>
<gene>
    <name evidence="8" type="ORF">FAA97_01710</name>
</gene>
<dbReference type="SUPFAM" id="SSF53649">
    <property type="entry name" value="Alkaline phosphatase-like"/>
    <property type="match status" value="1"/>
</dbReference>
<evidence type="ECO:0000259" key="7">
    <source>
        <dbReference type="Pfam" id="PF00884"/>
    </source>
</evidence>
<dbReference type="InterPro" id="IPR050448">
    <property type="entry name" value="OpgB/LTA_synthase_biosynth"/>
</dbReference>
<name>A0A4S8P813_9HYPH</name>
<reference evidence="8 9" key="1">
    <citation type="submission" date="2019-04" db="EMBL/GenBank/DDBJ databases">
        <title>Genome sequence of strain shin9-1.</title>
        <authorList>
            <person name="Gao J."/>
            <person name="Sun J."/>
        </authorList>
    </citation>
    <scope>NUCLEOTIDE SEQUENCE [LARGE SCALE GENOMIC DNA]</scope>
    <source>
        <strain evidence="9">shin9-1</strain>
    </source>
</reference>
<dbReference type="AlphaFoldDB" id="A0A4S8P813"/>
<keyword evidence="4 6" id="KW-1133">Transmembrane helix</keyword>
<evidence type="ECO:0000313" key="9">
    <source>
        <dbReference type="Proteomes" id="UP000308828"/>
    </source>
</evidence>
<dbReference type="OrthoDB" id="5363296at2"/>
<evidence type="ECO:0000256" key="5">
    <source>
        <dbReference type="ARBA" id="ARBA00023136"/>
    </source>
</evidence>
<dbReference type="GO" id="GO:0005886">
    <property type="term" value="C:plasma membrane"/>
    <property type="evidence" value="ECO:0007669"/>
    <property type="project" value="UniProtKB-SubCell"/>
</dbReference>
<evidence type="ECO:0000313" key="8">
    <source>
        <dbReference type="EMBL" id="THV24952.1"/>
    </source>
</evidence>
<evidence type="ECO:0000256" key="6">
    <source>
        <dbReference type="SAM" id="Phobius"/>
    </source>
</evidence>
<dbReference type="PANTHER" id="PTHR47371">
    <property type="entry name" value="LIPOTEICHOIC ACID SYNTHASE"/>
    <property type="match status" value="1"/>
</dbReference>
<protein>
    <submittedName>
        <fullName evidence="8">LTA synthase family protein</fullName>
    </submittedName>
</protein>
<feature type="transmembrane region" description="Helical" evidence="6">
    <location>
        <begin position="75"/>
        <end position="100"/>
    </location>
</feature>
<feature type="transmembrane region" description="Helical" evidence="6">
    <location>
        <begin position="43"/>
        <end position="63"/>
    </location>
</feature>
<dbReference type="Pfam" id="PF00884">
    <property type="entry name" value="Sulfatase"/>
    <property type="match status" value="1"/>
</dbReference>
<keyword evidence="3 6" id="KW-0812">Transmembrane</keyword>
<proteinExistence type="predicted"/>
<dbReference type="EMBL" id="STGV01000001">
    <property type="protein sequence ID" value="THV24952.1"/>
    <property type="molecule type" value="Genomic_DNA"/>
</dbReference>
<feature type="transmembrane region" description="Helical" evidence="6">
    <location>
        <begin position="160"/>
        <end position="181"/>
    </location>
</feature>
<keyword evidence="5 6" id="KW-0472">Membrane</keyword>
<evidence type="ECO:0000256" key="4">
    <source>
        <dbReference type="ARBA" id="ARBA00022989"/>
    </source>
</evidence>
<comment type="caution">
    <text evidence="8">The sequence shown here is derived from an EMBL/GenBank/DDBJ whole genome shotgun (WGS) entry which is preliminary data.</text>
</comment>
<evidence type="ECO:0000256" key="1">
    <source>
        <dbReference type="ARBA" id="ARBA00004651"/>
    </source>
</evidence>
<sequence>MKLAQHLPSSENAVKNARQNALLAPVAETGEAVRQQDRWQTKAISVSLQVAAAFAVALIAVTLSEIFARGTLDDIVPYLTSAARPGFVAVAIVALAILALDAVIGRSLQSIILVAPLVVLPAFFSGQKQQYLSDPLYPSDLLFGRQIVELLPAMVSAQPLLAVVVFGGALLALGLIAWLVIKGRKIFVPLSGRARLARLLVAVPVLLGFSSIMNPMAYSATRDRLNIVPMLWDQTINYQHNGFLLAFMINVPMATVTAPDGYGNVAISDIPSDRLPSSFFAGRRADVIFIMSESLWDPTRLDNVTFSKDPMPTIRSHQSGNVFSPEFGGMTANVEFEALTGFTNAFLPYGSIPYQQYIRRPIPSLATFFASKGYATKAFHPFQGWFWNRNNVYQSLGFDEFKSEDTMPAMTKRGQFASDESLTRYIIEEADRSEEPFFYFAVTLQGHGPYEADRYANGAITVDSPVLSAASTQSLQTFTRGVKESDVSFKTLIDWAKKRQRETILVFFGDHLPPLNEVYTETKYMPNVVATRRASVETMKREHETPLVVWSSKRGVQKDLGSVSPSLLPHYIVRMAGYRHPFYTGILGRVNERYTVIDRHQLISRNNRAQADWAQSGQVDPLIRDYRYLQHDMMFGDRFSEERFFPEQQDRLAPAS</sequence>